<dbReference type="Proteomes" id="UP000008315">
    <property type="component" value="Chromosome"/>
</dbReference>
<name>G4SUL6_META2</name>
<keyword evidence="2" id="KW-1185">Reference proteome</keyword>
<dbReference type="EMBL" id="FO082060">
    <property type="protein sequence ID" value="CCE22843.1"/>
    <property type="molecule type" value="Genomic_DNA"/>
</dbReference>
<reference evidence="2" key="1">
    <citation type="journal article" date="2012" name="J. Bacteriol.">
        <title>Genome sequence of the haloalkaliphilic methanotrophic bacterium Methylomicrobium alcaliphilum 20Z.</title>
        <authorList>
            <person name="Vuilleumier S."/>
            <person name="Khmelenina V.N."/>
            <person name="Bringel F."/>
            <person name="Reshetnikov A.S."/>
            <person name="Lajus A."/>
            <person name="Mangenot S."/>
            <person name="Rouy Z."/>
            <person name="Op den Camp H.J."/>
            <person name="Jetten M.S."/>
            <person name="Dispirito A.A."/>
            <person name="Dunfield P."/>
            <person name="Klotz M.G."/>
            <person name="Semrau J.D."/>
            <person name="Stein L.Y."/>
            <person name="Barbe V."/>
            <person name="Medigue C."/>
            <person name="Trotsenko Y.A."/>
            <person name="Kalyuzhnaya M.G."/>
        </authorList>
    </citation>
    <scope>NUCLEOTIDE SEQUENCE [LARGE SCALE GENOMIC DNA]</scope>
    <source>
        <strain evidence="2">DSM 19304 / NCIMB 14124 / VKM B-2133 / 20Z</strain>
    </source>
</reference>
<evidence type="ECO:0000313" key="2">
    <source>
        <dbReference type="Proteomes" id="UP000008315"/>
    </source>
</evidence>
<dbReference type="KEGG" id="mah:MEALZ_1152"/>
<evidence type="ECO:0008006" key="3">
    <source>
        <dbReference type="Google" id="ProtNLM"/>
    </source>
</evidence>
<protein>
    <recommendedName>
        <fullName evidence="3">Ketopantoate reductase</fullName>
    </recommendedName>
</protein>
<organism evidence="1 2">
    <name type="scientific">Methylotuvimicrobium alcaliphilum (strain DSM 19304 / NCIMB 14124 / VKM B-2133 / 20Z)</name>
    <name type="common">Methylomicrobium alcaliphilum</name>
    <dbReference type="NCBI Taxonomy" id="1091494"/>
    <lineage>
        <taxon>Bacteria</taxon>
        <taxon>Pseudomonadati</taxon>
        <taxon>Pseudomonadota</taxon>
        <taxon>Gammaproteobacteria</taxon>
        <taxon>Methylococcales</taxon>
        <taxon>Methylococcaceae</taxon>
        <taxon>Methylotuvimicrobium</taxon>
    </lineage>
</organism>
<dbReference type="AlphaFoldDB" id="G4SUL6"/>
<dbReference type="STRING" id="1091494.MEALZ_1152"/>
<accession>G4SUL6</accession>
<evidence type="ECO:0000313" key="1">
    <source>
        <dbReference type="EMBL" id="CCE22843.1"/>
    </source>
</evidence>
<dbReference type="PATRIC" id="fig|271065.3.peg.1177"/>
<sequence length="262" mass="29416">MTMKAPIVLIGIGELGGEFARGFLRCGHPVYPITRQMALSDAADQIPTPGLVLITVQESELDGILKDLPESWRDRVGFVQNELLPRHWQRHGIDNPTVAVVWFEKKPGMALTNILYTPVYGPRADVLMQALEAIDIPTRLLKDEDQLLFELLRKSLYIMTVNICGLSCGGTVGDLWMWHRELVREVALEAVAILEWLSGRALSAEKLIAGMIEGIEDCPDRNCLGRSARFRLERALQYAGGAGLETPRLNEIYRQVNQQKRK</sequence>
<proteinExistence type="predicted"/>
<gene>
    <name evidence="1" type="ordered locus">MEALZ_1152</name>
</gene>
<dbReference type="HOGENOM" id="CLU_1089180_0_0_6"/>